<comment type="caution">
    <text evidence="7">The sequence shown here is derived from an EMBL/GenBank/DDBJ whole genome shotgun (WGS) entry which is preliminary data.</text>
</comment>
<dbReference type="STRING" id="36849.OXPF_14360"/>
<dbReference type="PANTHER" id="PTHR37422:SF13">
    <property type="entry name" value="LIPOPOLYSACCHARIDE BIOSYNTHESIS PROTEIN PA4999-RELATED"/>
    <property type="match status" value="1"/>
</dbReference>
<feature type="transmembrane region" description="Helical" evidence="5">
    <location>
        <begin position="128"/>
        <end position="149"/>
    </location>
</feature>
<evidence type="ECO:0000313" key="8">
    <source>
        <dbReference type="Proteomes" id="UP000050326"/>
    </source>
</evidence>
<feature type="transmembrane region" description="Helical" evidence="5">
    <location>
        <begin position="221"/>
        <end position="241"/>
    </location>
</feature>
<keyword evidence="3 5" id="KW-1133">Transmembrane helix</keyword>
<evidence type="ECO:0000259" key="6">
    <source>
        <dbReference type="Pfam" id="PF04932"/>
    </source>
</evidence>
<dbReference type="EMBL" id="LKET01000028">
    <property type="protein sequence ID" value="KPU44958.1"/>
    <property type="molecule type" value="Genomic_DNA"/>
</dbReference>
<feature type="transmembrane region" description="Helical" evidence="5">
    <location>
        <begin position="248"/>
        <end position="266"/>
    </location>
</feature>
<evidence type="ECO:0000256" key="1">
    <source>
        <dbReference type="ARBA" id="ARBA00004141"/>
    </source>
</evidence>
<evidence type="ECO:0000256" key="3">
    <source>
        <dbReference type="ARBA" id="ARBA00022989"/>
    </source>
</evidence>
<feature type="transmembrane region" description="Helical" evidence="5">
    <location>
        <begin position="411"/>
        <end position="427"/>
    </location>
</feature>
<comment type="subcellular location">
    <subcellularLocation>
        <location evidence="1">Membrane</location>
        <topology evidence="1">Multi-pass membrane protein</topology>
    </subcellularLocation>
</comment>
<reference evidence="7 8" key="1">
    <citation type="submission" date="2015-09" db="EMBL/GenBank/DDBJ databases">
        <title>Genome sequence of Oxobacter pfennigii DSM 3222.</title>
        <authorList>
            <person name="Poehlein A."/>
            <person name="Bengelsdorf F.R."/>
            <person name="Schiel-Bengelsdorf B."/>
            <person name="Duerre P."/>
            <person name="Daniel R."/>
        </authorList>
    </citation>
    <scope>NUCLEOTIDE SEQUENCE [LARGE SCALE GENOMIC DNA]</scope>
    <source>
        <strain evidence="7 8">DSM 3222</strain>
    </source>
</reference>
<keyword evidence="7" id="KW-0436">Ligase</keyword>
<gene>
    <name evidence="7" type="ORF">OXPF_14360</name>
</gene>
<feature type="transmembrane region" description="Helical" evidence="5">
    <location>
        <begin position="175"/>
        <end position="192"/>
    </location>
</feature>
<dbReference type="PATRIC" id="fig|36849.3.peg.1523"/>
<dbReference type="GO" id="GO:0016874">
    <property type="term" value="F:ligase activity"/>
    <property type="evidence" value="ECO:0007669"/>
    <property type="project" value="UniProtKB-KW"/>
</dbReference>
<keyword evidence="8" id="KW-1185">Reference proteome</keyword>
<dbReference type="OrthoDB" id="1762823at2"/>
<evidence type="ECO:0000256" key="4">
    <source>
        <dbReference type="ARBA" id="ARBA00023136"/>
    </source>
</evidence>
<proteinExistence type="predicted"/>
<dbReference type="GO" id="GO:0016020">
    <property type="term" value="C:membrane"/>
    <property type="evidence" value="ECO:0007669"/>
    <property type="project" value="UniProtKB-SubCell"/>
</dbReference>
<feature type="transmembrane region" description="Helical" evidence="5">
    <location>
        <begin position="199"/>
        <end position="215"/>
    </location>
</feature>
<evidence type="ECO:0000256" key="2">
    <source>
        <dbReference type="ARBA" id="ARBA00022692"/>
    </source>
</evidence>
<feature type="transmembrane region" description="Helical" evidence="5">
    <location>
        <begin position="387"/>
        <end position="405"/>
    </location>
</feature>
<feature type="transmembrane region" description="Helical" evidence="5">
    <location>
        <begin position="97"/>
        <end position="116"/>
    </location>
</feature>
<feature type="transmembrane region" description="Helical" evidence="5">
    <location>
        <begin position="68"/>
        <end position="85"/>
    </location>
</feature>
<dbReference type="InterPro" id="IPR007016">
    <property type="entry name" value="O-antigen_ligase-rel_domated"/>
</dbReference>
<protein>
    <submittedName>
        <fullName evidence="7">O-antigen ligase</fullName>
    </submittedName>
</protein>
<sequence length="433" mass="49965">MNICKINSNKFILFFVIAVNAIIPLIVWPFGNDYFYLPKIIILSVLTVLLLCFILLNKPFKLSFSKDFLALYFYLTFVLLSAIFSKYKAQAFLGAHLRYEGALTLIIYSLILYFSYKTSSEKDNIKYILISLLISSCLIGIYSLIQYFGLDFIPRDAFRQEWIYHSFATLGNPNFLGSHLSMTFMISLCLFLSCKKSKTSCLLFFVTLILYSALICSRTRSAWVSTALTSLLFCILFFKNIIKNYKKIIVLLIACILITYSLNSVHDGFISDRFLSFLNDYKRITVDKDEIMRVGSQRIFIWTRTFEYIFDKPLLGNGPDTFNKVFFMTPDEAKYYFGSPLIYVDKAHNEYLQIAVTMGFPALFAYLWFLALIIYKSFKALKRHKNIYLVCLLSAVISYLIQAFFNISVVSVAPVFWSVLGLLMASYKKAGVR</sequence>
<name>A0A0P8WAH1_9CLOT</name>
<feature type="domain" description="O-antigen ligase-related" evidence="6">
    <location>
        <begin position="206"/>
        <end position="367"/>
    </location>
</feature>
<dbReference type="PANTHER" id="PTHR37422">
    <property type="entry name" value="TEICHURONIC ACID BIOSYNTHESIS PROTEIN TUAE"/>
    <property type="match status" value="1"/>
</dbReference>
<keyword evidence="2 5" id="KW-0812">Transmembrane</keyword>
<feature type="transmembrane region" description="Helical" evidence="5">
    <location>
        <begin position="12"/>
        <end position="30"/>
    </location>
</feature>
<accession>A0A0P8WAH1</accession>
<dbReference type="InterPro" id="IPR051533">
    <property type="entry name" value="WaaL-like"/>
</dbReference>
<dbReference type="AlphaFoldDB" id="A0A0P8WAH1"/>
<dbReference type="Proteomes" id="UP000050326">
    <property type="component" value="Unassembled WGS sequence"/>
</dbReference>
<evidence type="ECO:0000256" key="5">
    <source>
        <dbReference type="SAM" id="Phobius"/>
    </source>
</evidence>
<feature type="transmembrane region" description="Helical" evidence="5">
    <location>
        <begin position="351"/>
        <end position="375"/>
    </location>
</feature>
<evidence type="ECO:0000313" key="7">
    <source>
        <dbReference type="EMBL" id="KPU44958.1"/>
    </source>
</evidence>
<dbReference type="Pfam" id="PF04932">
    <property type="entry name" value="Wzy_C"/>
    <property type="match status" value="1"/>
</dbReference>
<keyword evidence="4 5" id="KW-0472">Membrane</keyword>
<dbReference type="RefSeq" id="WP_054874507.1">
    <property type="nucleotide sequence ID" value="NZ_LKET01000028.1"/>
</dbReference>
<organism evidence="7 8">
    <name type="scientific">Oxobacter pfennigii</name>
    <dbReference type="NCBI Taxonomy" id="36849"/>
    <lineage>
        <taxon>Bacteria</taxon>
        <taxon>Bacillati</taxon>
        <taxon>Bacillota</taxon>
        <taxon>Clostridia</taxon>
        <taxon>Eubacteriales</taxon>
        <taxon>Clostridiaceae</taxon>
        <taxon>Oxobacter</taxon>
    </lineage>
</organism>
<feature type="transmembrane region" description="Helical" evidence="5">
    <location>
        <begin position="36"/>
        <end position="56"/>
    </location>
</feature>